<protein>
    <submittedName>
        <fullName evidence="2">Uncharacterized protein</fullName>
    </submittedName>
</protein>
<keyword evidence="3" id="KW-1185">Reference proteome</keyword>
<reference evidence="2" key="1">
    <citation type="submission" date="2021-03" db="EMBL/GenBank/DDBJ databases">
        <authorList>
            <person name="Li Z."/>
            <person name="Yang C."/>
        </authorList>
    </citation>
    <scope>NUCLEOTIDE SEQUENCE</scope>
    <source>
        <strain evidence="2">Dzin_1.0</strain>
        <tissue evidence="2">Leaf</tissue>
    </source>
</reference>
<organism evidence="2 3">
    <name type="scientific">Dioscorea zingiberensis</name>
    <dbReference type="NCBI Taxonomy" id="325984"/>
    <lineage>
        <taxon>Eukaryota</taxon>
        <taxon>Viridiplantae</taxon>
        <taxon>Streptophyta</taxon>
        <taxon>Embryophyta</taxon>
        <taxon>Tracheophyta</taxon>
        <taxon>Spermatophyta</taxon>
        <taxon>Magnoliopsida</taxon>
        <taxon>Liliopsida</taxon>
        <taxon>Dioscoreales</taxon>
        <taxon>Dioscoreaceae</taxon>
        <taxon>Dioscorea</taxon>
    </lineage>
</organism>
<feature type="region of interest" description="Disordered" evidence="1">
    <location>
        <begin position="1"/>
        <end position="86"/>
    </location>
</feature>
<feature type="compositionally biased region" description="Basic and acidic residues" evidence="1">
    <location>
        <begin position="1"/>
        <end position="10"/>
    </location>
</feature>
<evidence type="ECO:0000313" key="2">
    <source>
        <dbReference type="EMBL" id="KAJ0967666.1"/>
    </source>
</evidence>
<feature type="compositionally biased region" description="Low complexity" evidence="1">
    <location>
        <begin position="188"/>
        <end position="199"/>
    </location>
</feature>
<accession>A0A9D5H8U1</accession>
<feature type="compositionally biased region" description="Polar residues" evidence="1">
    <location>
        <begin position="221"/>
        <end position="235"/>
    </location>
</feature>
<evidence type="ECO:0000313" key="3">
    <source>
        <dbReference type="Proteomes" id="UP001085076"/>
    </source>
</evidence>
<reference evidence="2" key="2">
    <citation type="journal article" date="2022" name="Hortic Res">
        <title>The genome of Dioscorea zingiberensis sheds light on the biosynthesis, origin and evolution of the medicinally important diosgenin saponins.</title>
        <authorList>
            <person name="Li Y."/>
            <person name="Tan C."/>
            <person name="Li Z."/>
            <person name="Guo J."/>
            <person name="Li S."/>
            <person name="Chen X."/>
            <person name="Wang C."/>
            <person name="Dai X."/>
            <person name="Yang H."/>
            <person name="Song W."/>
            <person name="Hou L."/>
            <person name="Xu J."/>
            <person name="Tong Z."/>
            <person name="Xu A."/>
            <person name="Yuan X."/>
            <person name="Wang W."/>
            <person name="Yang Q."/>
            <person name="Chen L."/>
            <person name="Sun Z."/>
            <person name="Wang K."/>
            <person name="Pan B."/>
            <person name="Chen J."/>
            <person name="Bao Y."/>
            <person name="Liu F."/>
            <person name="Qi X."/>
            <person name="Gang D.R."/>
            <person name="Wen J."/>
            <person name="Li J."/>
        </authorList>
    </citation>
    <scope>NUCLEOTIDE SEQUENCE</scope>
    <source>
        <strain evidence="2">Dzin_1.0</strain>
    </source>
</reference>
<feature type="compositionally biased region" description="Pro residues" evidence="1">
    <location>
        <begin position="41"/>
        <end position="68"/>
    </location>
</feature>
<dbReference type="AlphaFoldDB" id="A0A9D5H8U1"/>
<evidence type="ECO:0000256" key="1">
    <source>
        <dbReference type="SAM" id="MobiDB-lite"/>
    </source>
</evidence>
<feature type="compositionally biased region" description="Low complexity" evidence="1">
    <location>
        <begin position="69"/>
        <end position="86"/>
    </location>
</feature>
<name>A0A9D5H8U1_9LILI</name>
<sequence>MLPRRREARSWPDLGAAQVLAPGASPVSQERDAGARAPAPSAAPPPPADALPGCPKPQLCPTPQPPYPAARRPSSARGQPGAAAAVRPAPCAPAVVILPYSGATASTAPPRPHLRPSLFSSLFSDPADQLWSSTLICPATRPFLARACTDEQRPLFFPDEIPEASKPQQPPLTGAIPGQTSRPPPRRAPGGPSTAPSLSSLPLCAAEVCKVPGKDIDRRSLNSGTRQGSRANGRE</sequence>
<proteinExistence type="predicted"/>
<comment type="caution">
    <text evidence="2">The sequence shown here is derived from an EMBL/GenBank/DDBJ whole genome shotgun (WGS) entry which is preliminary data.</text>
</comment>
<feature type="region of interest" description="Disordered" evidence="1">
    <location>
        <begin position="215"/>
        <end position="235"/>
    </location>
</feature>
<dbReference type="EMBL" id="JAGGNH010000007">
    <property type="protein sequence ID" value="KAJ0967666.1"/>
    <property type="molecule type" value="Genomic_DNA"/>
</dbReference>
<dbReference type="Proteomes" id="UP001085076">
    <property type="component" value="Miscellaneous, Linkage group lg07"/>
</dbReference>
<feature type="region of interest" description="Disordered" evidence="1">
    <location>
        <begin position="160"/>
        <end position="199"/>
    </location>
</feature>
<gene>
    <name evidence="2" type="ORF">J5N97_024583</name>
</gene>